<comment type="caution">
    <text evidence="4">The sequence shown here is derived from an EMBL/GenBank/DDBJ whole genome shotgun (WGS) entry which is preliminary data.</text>
</comment>
<dbReference type="InterPro" id="IPR001789">
    <property type="entry name" value="Sig_transdc_resp-reg_receiver"/>
</dbReference>
<dbReference type="OrthoDB" id="9763857at2"/>
<evidence type="ECO:0000259" key="3">
    <source>
        <dbReference type="PROSITE" id="PS50110"/>
    </source>
</evidence>
<protein>
    <submittedName>
        <fullName evidence="4">Response regulator</fullName>
    </submittedName>
</protein>
<evidence type="ECO:0000313" key="5">
    <source>
        <dbReference type="Proteomes" id="UP000266327"/>
    </source>
</evidence>
<keyword evidence="5" id="KW-1185">Reference proteome</keyword>
<accession>A0A3A3FZB1</accession>
<proteinExistence type="predicted"/>
<organism evidence="4 5">
    <name type="scientific">Noviherbaspirillum sedimenti</name>
    <dbReference type="NCBI Taxonomy" id="2320865"/>
    <lineage>
        <taxon>Bacteria</taxon>
        <taxon>Pseudomonadati</taxon>
        <taxon>Pseudomonadota</taxon>
        <taxon>Betaproteobacteria</taxon>
        <taxon>Burkholderiales</taxon>
        <taxon>Oxalobacteraceae</taxon>
        <taxon>Noviherbaspirillum</taxon>
    </lineage>
</organism>
<evidence type="ECO:0000256" key="2">
    <source>
        <dbReference type="PROSITE-ProRule" id="PRU00169"/>
    </source>
</evidence>
<dbReference type="InterPro" id="IPR011006">
    <property type="entry name" value="CheY-like_superfamily"/>
</dbReference>
<dbReference type="PANTHER" id="PTHR44591:SF19">
    <property type="entry name" value="TWO-COMPONENT RESPONSE REGULATOR-RELATED"/>
    <property type="match status" value="1"/>
</dbReference>
<evidence type="ECO:0000313" key="4">
    <source>
        <dbReference type="EMBL" id="RJG01044.1"/>
    </source>
</evidence>
<sequence>MQYRIMLVDDEANILQALRRVLHGMPENEIEGHSLEIQLFTSPVEALQRADYMPFDLVMTDYRMPEMNGVEFLVRLRQVQPTAMRLILSAYADRDGLVGAINEAQIFRFIAKPWNDYELRATVAQALSYRHLLMENLRLADLSRVQLGKLSKQEMELRRLEEEHPGITKVNWGPDGSVLLDM</sequence>
<name>A0A3A3FZB1_9BURK</name>
<feature type="domain" description="Response regulatory" evidence="3">
    <location>
        <begin position="4"/>
        <end position="127"/>
    </location>
</feature>
<dbReference type="Gene3D" id="3.40.50.2300">
    <property type="match status" value="1"/>
</dbReference>
<gene>
    <name evidence="4" type="ORF">D3878_05140</name>
</gene>
<dbReference type="EMBL" id="QYUQ01000002">
    <property type="protein sequence ID" value="RJG01044.1"/>
    <property type="molecule type" value="Genomic_DNA"/>
</dbReference>
<keyword evidence="1 2" id="KW-0597">Phosphoprotein</keyword>
<dbReference type="PANTHER" id="PTHR44591">
    <property type="entry name" value="STRESS RESPONSE REGULATOR PROTEIN 1"/>
    <property type="match status" value="1"/>
</dbReference>
<dbReference type="RefSeq" id="WP_119784494.1">
    <property type="nucleotide sequence ID" value="NZ_QYUQ01000002.1"/>
</dbReference>
<dbReference type="AlphaFoldDB" id="A0A3A3FZB1"/>
<feature type="modified residue" description="4-aspartylphosphate" evidence="2">
    <location>
        <position position="61"/>
    </location>
</feature>
<evidence type="ECO:0000256" key="1">
    <source>
        <dbReference type="ARBA" id="ARBA00022553"/>
    </source>
</evidence>
<dbReference type="SMART" id="SM00448">
    <property type="entry name" value="REC"/>
    <property type="match status" value="1"/>
</dbReference>
<dbReference type="Proteomes" id="UP000266327">
    <property type="component" value="Unassembled WGS sequence"/>
</dbReference>
<dbReference type="PROSITE" id="PS50110">
    <property type="entry name" value="RESPONSE_REGULATORY"/>
    <property type="match status" value="1"/>
</dbReference>
<reference evidence="5" key="1">
    <citation type="submission" date="2018-09" db="EMBL/GenBank/DDBJ databases">
        <authorList>
            <person name="Zhu H."/>
        </authorList>
    </citation>
    <scope>NUCLEOTIDE SEQUENCE [LARGE SCALE GENOMIC DNA]</scope>
    <source>
        <strain evidence="5">K1S02-23</strain>
    </source>
</reference>
<dbReference type="InterPro" id="IPR050595">
    <property type="entry name" value="Bact_response_regulator"/>
</dbReference>
<dbReference type="Pfam" id="PF00072">
    <property type="entry name" value="Response_reg"/>
    <property type="match status" value="1"/>
</dbReference>
<dbReference type="CDD" id="cd17569">
    <property type="entry name" value="REC_HupR-like"/>
    <property type="match status" value="1"/>
</dbReference>
<dbReference type="GO" id="GO:0000160">
    <property type="term" value="P:phosphorelay signal transduction system"/>
    <property type="evidence" value="ECO:0007669"/>
    <property type="project" value="InterPro"/>
</dbReference>
<dbReference type="SUPFAM" id="SSF52172">
    <property type="entry name" value="CheY-like"/>
    <property type="match status" value="1"/>
</dbReference>